<dbReference type="PANTHER" id="PTHR45702">
    <property type="entry name" value="ADAM10/ADAM17 METALLOPEPTIDASE FAMILY MEMBER"/>
    <property type="match status" value="1"/>
</dbReference>
<keyword evidence="2" id="KW-0732">Signal</keyword>
<organism evidence="4 5">
    <name type="scientific">Oncorhynchus tshawytscha</name>
    <name type="common">Chinook salmon</name>
    <name type="synonym">Salmo tshawytscha</name>
    <dbReference type="NCBI Taxonomy" id="74940"/>
    <lineage>
        <taxon>Eukaryota</taxon>
        <taxon>Metazoa</taxon>
        <taxon>Chordata</taxon>
        <taxon>Craniata</taxon>
        <taxon>Vertebrata</taxon>
        <taxon>Euteleostomi</taxon>
        <taxon>Actinopterygii</taxon>
        <taxon>Neopterygii</taxon>
        <taxon>Teleostei</taxon>
        <taxon>Protacanthopterygii</taxon>
        <taxon>Salmoniformes</taxon>
        <taxon>Salmonidae</taxon>
        <taxon>Salmoninae</taxon>
        <taxon>Oncorhynchus</taxon>
    </lineage>
</organism>
<proteinExistence type="predicted"/>
<dbReference type="GO" id="GO:0006509">
    <property type="term" value="P:membrane protein ectodomain proteolysis"/>
    <property type="evidence" value="ECO:0007669"/>
    <property type="project" value="TreeGrafter"/>
</dbReference>
<dbReference type="AlphaFoldDB" id="A0A8C8HZJ3"/>
<feature type="domain" description="Peptidase M12B propeptide" evidence="3">
    <location>
        <begin position="39"/>
        <end position="96"/>
    </location>
</feature>
<dbReference type="Proteomes" id="UP000694402">
    <property type="component" value="Unassembled WGS sequence"/>
</dbReference>
<dbReference type="GO" id="GO:0097060">
    <property type="term" value="C:synaptic membrane"/>
    <property type="evidence" value="ECO:0007669"/>
    <property type="project" value="TreeGrafter"/>
</dbReference>
<evidence type="ECO:0000256" key="1">
    <source>
        <dbReference type="ARBA" id="ARBA00023157"/>
    </source>
</evidence>
<reference evidence="4" key="2">
    <citation type="submission" date="2025-09" db="UniProtKB">
        <authorList>
            <consortium name="Ensembl"/>
        </authorList>
    </citation>
    <scope>IDENTIFICATION</scope>
</reference>
<dbReference type="InterPro" id="IPR002870">
    <property type="entry name" value="Peptidase_M12B_N"/>
</dbReference>
<keyword evidence="5" id="KW-1185">Reference proteome</keyword>
<accession>A0A8C8HZJ3</accession>
<evidence type="ECO:0000313" key="5">
    <source>
        <dbReference type="Proteomes" id="UP000694402"/>
    </source>
</evidence>
<evidence type="ECO:0000313" key="4">
    <source>
        <dbReference type="Ensembl" id="ENSOTSP00005072146.1"/>
    </source>
</evidence>
<keyword evidence="1" id="KW-1015">Disulfide bond</keyword>
<feature type="chain" id="PRO_5043261912" description="Peptidase M12B propeptide domain-containing protein" evidence="2">
    <location>
        <begin position="24"/>
        <end position="172"/>
    </location>
</feature>
<protein>
    <recommendedName>
        <fullName evidence="3">Peptidase M12B propeptide domain-containing protein</fullName>
    </recommendedName>
</protein>
<dbReference type="Ensembl" id="ENSOTST00005078228.2">
    <property type="protein sequence ID" value="ENSOTSP00005072146.1"/>
    <property type="gene ID" value="ENSOTSG00005033674.2"/>
</dbReference>
<name>A0A8C8HZJ3_ONCTS</name>
<evidence type="ECO:0000259" key="3">
    <source>
        <dbReference type="Pfam" id="PF01562"/>
    </source>
</evidence>
<dbReference type="GeneTree" id="ENSGT00940000164516"/>
<sequence length="172" mass="19909">MNLIDMVLIQLLLLFNCLWNIKGQYGNPLNKYIHHYEGLSYDTEALHSNHQRAKRAVSHEDKVLQLDFHAHGRHFNLRMKRDTSLFSPDLMVEVSGVEAPYDPSHIYTGEIFVTFQSYILRILPMPAAVLTCNTREKQAKVCLSGHVTWCVCVELSDPSRLISTRQHLEMMR</sequence>
<dbReference type="PANTHER" id="PTHR45702:SF4">
    <property type="entry name" value="DISINTEGRIN AND METALLOPROTEINASE DOMAIN-CONTAINING PROTEIN 10"/>
    <property type="match status" value="1"/>
</dbReference>
<evidence type="ECO:0000256" key="2">
    <source>
        <dbReference type="SAM" id="SignalP"/>
    </source>
</evidence>
<dbReference type="GO" id="GO:1902945">
    <property type="term" value="F:metalloendopeptidase activity involved in amyloid precursor protein catabolic process"/>
    <property type="evidence" value="ECO:0007669"/>
    <property type="project" value="TreeGrafter"/>
</dbReference>
<dbReference type="GO" id="GO:0007219">
    <property type="term" value="P:Notch signaling pathway"/>
    <property type="evidence" value="ECO:0007669"/>
    <property type="project" value="TreeGrafter"/>
</dbReference>
<gene>
    <name evidence="4" type="primary">adam10a</name>
</gene>
<dbReference type="Pfam" id="PF01562">
    <property type="entry name" value="Pep_M12B_propep"/>
    <property type="match status" value="1"/>
</dbReference>
<feature type="signal peptide" evidence="2">
    <location>
        <begin position="1"/>
        <end position="23"/>
    </location>
</feature>
<reference evidence="4" key="1">
    <citation type="submission" date="2025-08" db="UniProtKB">
        <authorList>
            <consortium name="Ensembl"/>
        </authorList>
    </citation>
    <scope>IDENTIFICATION</scope>
</reference>
<dbReference type="InterPro" id="IPR051489">
    <property type="entry name" value="ADAM_Metalloproteinase"/>
</dbReference>